<dbReference type="Pfam" id="PF07690">
    <property type="entry name" value="MFS_1"/>
    <property type="match status" value="1"/>
</dbReference>
<evidence type="ECO:0000256" key="1">
    <source>
        <dbReference type="ARBA" id="ARBA00004141"/>
    </source>
</evidence>
<evidence type="ECO:0000256" key="6">
    <source>
        <dbReference type="SAM" id="Phobius"/>
    </source>
</evidence>
<feature type="transmembrane region" description="Helical" evidence="6">
    <location>
        <begin position="88"/>
        <end position="106"/>
    </location>
</feature>
<feature type="transmembrane region" description="Helical" evidence="6">
    <location>
        <begin position="176"/>
        <end position="196"/>
    </location>
</feature>
<evidence type="ECO:0000256" key="2">
    <source>
        <dbReference type="ARBA" id="ARBA00022692"/>
    </source>
</evidence>
<feature type="transmembrane region" description="Helical" evidence="6">
    <location>
        <begin position="405"/>
        <end position="425"/>
    </location>
</feature>
<dbReference type="InterPro" id="IPR020846">
    <property type="entry name" value="MFS_dom"/>
</dbReference>
<comment type="subcellular location">
    <subcellularLocation>
        <location evidence="1">Membrane</location>
        <topology evidence="1">Multi-pass membrane protein</topology>
    </subcellularLocation>
</comment>
<feature type="transmembrane region" description="Helical" evidence="6">
    <location>
        <begin position="374"/>
        <end position="393"/>
    </location>
</feature>
<dbReference type="Proteomes" id="UP000276215">
    <property type="component" value="Unassembled WGS sequence"/>
</dbReference>
<feature type="domain" description="Major facilitator superfamily (MFS) profile" evidence="7">
    <location>
        <begin position="46"/>
        <end position="501"/>
    </location>
</feature>
<organism evidence="8 9">
    <name type="scientific">Choiromyces venosus 120613-1</name>
    <dbReference type="NCBI Taxonomy" id="1336337"/>
    <lineage>
        <taxon>Eukaryota</taxon>
        <taxon>Fungi</taxon>
        <taxon>Dikarya</taxon>
        <taxon>Ascomycota</taxon>
        <taxon>Pezizomycotina</taxon>
        <taxon>Pezizomycetes</taxon>
        <taxon>Pezizales</taxon>
        <taxon>Tuberaceae</taxon>
        <taxon>Choiromyces</taxon>
    </lineage>
</organism>
<sequence>MAAEKDLENGQPSSADSSRSRLPGTGEEEEGLEKVSQSNFRNGLHEIAFVWVVTSAHGITQANLGNTIVPIRYIAEGLGVPPYESARQSWFAASYSCTVGGFVLITGRLGDIYGHKNMFLAGWLWTAIWSTASGFAKDEIQFDIFRAMVGIGPSIMMPNAAALLARAWNQQWKKNLAFVVFGAIAPAGFVIGAAWGAGITETGVRWEWIYWSMAIVTALYAAVSWWVIPETGGMNHFHSIGFDVPGSVTGVAGLALIFIALNGGSTFGWDQPKCGIMLGIGVLSLVLFCWIETKVKEPILPMSLFKSPTFVAVAVSLCLGWMSFGMFQFYFPHFVMEFRGESGLMAALQILPVFPTGIIAALSAVYLLSRVSGYMIFGLSMLCFSLGQLMFALTPVDQSYWQMSFPAILIITFGPDLSFACGSLIASDTLKPEQQGVAGSFVSTIINYSIALGLSLAVNIEKGVDPDGTKMLEGFRAAWFFGAGCAALGMVMTAISYKGMSKKHEH</sequence>
<dbReference type="OrthoDB" id="2428527at2759"/>
<feature type="transmembrane region" description="Helical" evidence="6">
    <location>
        <begin position="142"/>
        <end position="164"/>
    </location>
</feature>
<dbReference type="InterPro" id="IPR011701">
    <property type="entry name" value="MFS"/>
</dbReference>
<evidence type="ECO:0000256" key="4">
    <source>
        <dbReference type="ARBA" id="ARBA00023136"/>
    </source>
</evidence>
<dbReference type="InterPro" id="IPR036259">
    <property type="entry name" value="MFS_trans_sf"/>
</dbReference>
<keyword evidence="3 6" id="KW-1133">Transmembrane helix</keyword>
<feature type="transmembrane region" description="Helical" evidence="6">
    <location>
        <begin position="311"/>
        <end position="331"/>
    </location>
</feature>
<dbReference type="PANTHER" id="PTHR42718">
    <property type="entry name" value="MAJOR FACILITATOR SUPERFAMILY MULTIDRUG TRANSPORTER MFSC"/>
    <property type="match status" value="1"/>
</dbReference>
<reference evidence="8 9" key="1">
    <citation type="journal article" date="2018" name="Nat. Ecol. Evol.">
        <title>Pezizomycetes genomes reveal the molecular basis of ectomycorrhizal truffle lifestyle.</title>
        <authorList>
            <person name="Murat C."/>
            <person name="Payen T."/>
            <person name="Noel B."/>
            <person name="Kuo A."/>
            <person name="Morin E."/>
            <person name="Chen J."/>
            <person name="Kohler A."/>
            <person name="Krizsan K."/>
            <person name="Balestrini R."/>
            <person name="Da Silva C."/>
            <person name="Montanini B."/>
            <person name="Hainaut M."/>
            <person name="Levati E."/>
            <person name="Barry K.W."/>
            <person name="Belfiori B."/>
            <person name="Cichocki N."/>
            <person name="Clum A."/>
            <person name="Dockter R.B."/>
            <person name="Fauchery L."/>
            <person name="Guy J."/>
            <person name="Iotti M."/>
            <person name="Le Tacon F."/>
            <person name="Lindquist E.A."/>
            <person name="Lipzen A."/>
            <person name="Malagnac F."/>
            <person name="Mello A."/>
            <person name="Molinier V."/>
            <person name="Miyauchi S."/>
            <person name="Poulain J."/>
            <person name="Riccioni C."/>
            <person name="Rubini A."/>
            <person name="Sitrit Y."/>
            <person name="Splivallo R."/>
            <person name="Traeger S."/>
            <person name="Wang M."/>
            <person name="Zifcakova L."/>
            <person name="Wipf D."/>
            <person name="Zambonelli A."/>
            <person name="Paolocci F."/>
            <person name="Nowrousian M."/>
            <person name="Ottonello S."/>
            <person name="Baldrian P."/>
            <person name="Spatafora J.W."/>
            <person name="Henrissat B."/>
            <person name="Nagy L.G."/>
            <person name="Aury J.M."/>
            <person name="Wincker P."/>
            <person name="Grigoriev I.V."/>
            <person name="Bonfante P."/>
            <person name="Martin F.M."/>
        </authorList>
    </citation>
    <scope>NUCLEOTIDE SEQUENCE [LARGE SCALE GENOMIC DNA]</scope>
    <source>
        <strain evidence="8 9">120613-1</strain>
    </source>
</reference>
<evidence type="ECO:0000256" key="5">
    <source>
        <dbReference type="SAM" id="MobiDB-lite"/>
    </source>
</evidence>
<dbReference type="EMBL" id="ML120464">
    <property type="protein sequence ID" value="RPA92865.1"/>
    <property type="molecule type" value="Genomic_DNA"/>
</dbReference>
<feature type="region of interest" description="Disordered" evidence="5">
    <location>
        <begin position="1"/>
        <end position="35"/>
    </location>
</feature>
<dbReference type="GO" id="GO:0022857">
    <property type="term" value="F:transmembrane transporter activity"/>
    <property type="evidence" value="ECO:0007669"/>
    <property type="project" value="InterPro"/>
</dbReference>
<gene>
    <name evidence="8" type="ORF">L873DRAFT_1708267</name>
</gene>
<dbReference type="STRING" id="1336337.A0A3N4J3W6"/>
<feature type="transmembrane region" description="Helical" evidence="6">
    <location>
        <begin position="240"/>
        <end position="263"/>
    </location>
</feature>
<accession>A0A3N4J3W6</accession>
<dbReference type="Gene3D" id="1.20.1250.20">
    <property type="entry name" value="MFS general substrate transporter like domains"/>
    <property type="match status" value="2"/>
</dbReference>
<proteinExistence type="predicted"/>
<evidence type="ECO:0000313" key="9">
    <source>
        <dbReference type="Proteomes" id="UP000276215"/>
    </source>
</evidence>
<feature type="transmembrane region" description="Helical" evidence="6">
    <location>
        <begin position="208"/>
        <end position="228"/>
    </location>
</feature>
<protein>
    <submittedName>
        <fullName evidence="8">MFS general substrate transporter</fullName>
    </submittedName>
</protein>
<keyword evidence="2 6" id="KW-0812">Transmembrane</keyword>
<feature type="transmembrane region" description="Helical" evidence="6">
    <location>
        <begin position="343"/>
        <end position="367"/>
    </location>
</feature>
<feature type="transmembrane region" description="Helical" evidence="6">
    <location>
        <begin position="275"/>
        <end position="291"/>
    </location>
</feature>
<dbReference type="PROSITE" id="PS50850">
    <property type="entry name" value="MFS"/>
    <property type="match status" value="1"/>
</dbReference>
<feature type="transmembrane region" description="Helical" evidence="6">
    <location>
        <begin position="478"/>
        <end position="497"/>
    </location>
</feature>
<dbReference type="AlphaFoldDB" id="A0A3N4J3W6"/>
<dbReference type="GO" id="GO:0016020">
    <property type="term" value="C:membrane"/>
    <property type="evidence" value="ECO:0007669"/>
    <property type="project" value="UniProtKB-SubCell"/>
</dbReference>
<evidence type="ECO:0000259" key="7">
    <source>
        <dbReference type="PROSITE" id="PS50850"/>
    </source>
</evidence>
<dbReference type="PANTHER" id="PTHR42718:SF1">
    <property type="entry name" value="LOW AFFINITY AMMONIUM TRANSPORTER"/>
    <property type="match status" value="1"/>
</dbReference>
<evidence type="ECO:0000256" key="3">
    <source>
        <dbReference type="ARBA" id="ARBA00022989"/>
    </source>
</evidence>
<keyword evidence="9" id="KW-1185">Reference proteome</keyword>
<dbReference type="SUPFAM" id="SSF103473">
    <property type="entry name" value="MFS general substrate transporter"/>
    <property type="match status" value="1"/>
</dbReference>
<keyword evidence="4 6" id="KW-0472">Membrane</keyword>
<evidence type="ECO:0000313" key="8">
    <source>
        <dbReference type="EMBL" id="RPA92865.1"/>
    </source>
</evidence>
<name>A0A3N4J3W6_9PEZI</name>
<feature type="transmembrane region" description="Helical" evidence="6">
    <location>
        <begin position="437"/>
        <end position="458"/>
    </location>
</feature>